<dbReference type="InterPro" id="IPR013528">
    <property type="entry name" value="HMG_CoA_synth_N"/>
</dbReference>
<comment type="caution">
    <text evidence="7">The sequence shown here is derived from an EMBL/GenBank/DDBJ whole genome shotgun (WGS) entry which is preliminary data.</text>
</comment>
<dbReference type="SUPFAM" id="SSF53901">
    <property type="entry name" value="Thiolase-like"/>
    <property type="match status" value="2"/>
</dbReference>
<feature type="active site" description="Acyl-thioester intermediate" evidence="3">
    <location>
        <position position="117"/>
    </location>
</feature>
<gene>
    <name evidence="7" type="ORF">JF539_11680</name>
</gene>
<protein>
    <submittedName>
        <fullName evidence="7">Hydroxymethylglutaryl-CoA synthase</fullName>
        <ecNumber evidence="7">2.3.3.10</ecNumber>
    </submittedName>
</protein>
<feature type="active site" description="Proton donor/acceptor" evidence="3">
    <location>
        <position position="239"/>
    </location>
</feature>
<dbReference type="Gene3D" id="3.40.47.10">
    <property type="match status" value="2"/>
</dbReference>
<dbReference type="EMBL" id="JAEKJZ010000001">
    <property type="protein sequence ID" value="MBN9670994.1"/>
    <property type="molecule type" value="Genomic_DNA"/>
</dbReference>
<feature type="active site" description="Proton donor/acceptor" evidence="3">
    <location>
        <position position="85"/>
    </location>
</feature>
<feature type="binding site" evidence="4">
    <location>
        <position position="35"/>
    </location>
    <ligand>
        <name>(3S)-3-hydroxy-3-methylglutaryl-CoA</name>
        <dbReference type="ChEBI" id="CHEBI:43074"/>
    </ligand>
</feature>
<dbReference type="InterPro" id="IPR016039">
    <property type="entry name" value="Thiolase-like"/>
</dbReference>
<dbReference type="Pfam" id="PF08540">
    <property type="entry name" value="HMG_CoA_synt_C"/>
    <property type="match status" value="1"/>
</dbReference>
<keyword evidence="2 7" id="KW-0808">Transferase</keyword>
<dbReference type="InterPro" id="IPR013746">
    <property type="entry name" value="HMG_CoA_synt_C_dom"/>
</dbReference>
<dbReference type="InterPro" id="IPR011554">
    <property type="entry name" value="HMG_CoA_synthase_prok"/>
</dbReference>
<dbReference type="PANTHER" id="PTHR43323">
    <property type="entry name" value="3-HYDROXY-3-METHYLGLUTARYL COENZYME A SYNTHASE"/>
    <property type="match status" value="1"/>
</dbReference>
<feature type="domain" description="Hydroxymethylglutaryl-coenzyme A synthase C-terminal" evidence="6">
    <location>
        <begin position="263"/>
        <end position="351"/>
    </location>
</feature>
<evidence type="ECO:0000256" key="3">
    <source>
        <dbReference type="PIRSR" id="PIRSR611554-1"/>
    </source>
</evidence>
<dbReference type="GO" id="GO:0004421">
    <property type="term" value="F:hydroxymethylglutaryl-CoA synthase activity"/>
    <property type="evidence" value="ECO:0007669"/>
    <property type="project" value="UniProtKB-EC"/>
</dbReference>
<reference evidence="7" key="1">
    <citation type="submission" date="2020-12" db="EMBL/GenBank/DDBJ databases">
        <title>Oil enriched cultivation method for isolating marine PHA-producing bacteria.</title>
        <authorList>
            <person name="Zheng W."/>
            <person name="Yu S."/>
            <person name="Huang Y."/>
        </authorList>
    </citation>
    <scope>NUCLEOTIDE SEQUENCE</scope>
    <source>
        <strain evidence="7">SY-2-12</strain>
    </source>
</reference>
<proteinExistence type="inferred from homology"/>
<feature type="binding site" evidence="4">
    <location>
        <position position="248"/>
    </location>
    <ligand>
        <name>(3S)-3-hydroxy-3-methylglutaryl-CoA</name>
        <dbReference type="ChEBI" id="CHEBI:43074"/>
    </ligand>
</feature>
<dbReference type="CDD" id="cd00827">
    <property type="entry name" value="init_cond_enzymes"/>
    <property type="match status" value="1"/>
</dbReference>
<name>A0A939J4S1_9HYPH</name>
<evidence type="ECO:0000259" key="5">
    <source>
        <dbReference type="Pfam" id="PF01154"/>
    </source>
</evidence>
<dbReference type="NCBIfam" id="TIGR01835">
    <property type="entry name" value="HMG-CoA-S_prok"/>
    <property type="match status" value="1"/>
</dbReference>
<feature type="binding site" evidence="4">
    <location>
        <position position="278"/>
    </location>
    <ligand>
        <name>(3S)-3-hydroxy-3-methylglutaryl-CoA</name>
        <dbReference type="ChEBI" id="CHEBI:43074"/>
    </ligand>
</feature>
<comment type="similarity">
    <text evidence="1">Belongs to the thiolase-like superfamily. HMG-CoA synthase family.</text>
</comment>
<dbReference type="Pfam" id="PF01154">
    <property type="entry name" value="HMG_CoA_synt_N"/>
    <property type="match status" value="1"/>
</dbReference>
<dbReference type="Proteomes" id="UP000664096">
    <property type="component" value="Unassembled WGS sequence"/>
</dbReference>
<evidence type="ECO:0000259" key="6">
    <source>
        <dbReference type="Pfam" id="PF08540"/>
    </source>
</evidence>
<evidence type="ECO:0000256" key="4">
    <source>
        <dbReference type="PIRSR" id="PIRSR611554-2"/>
    </source>
</evidence>
<keyword evidence="7" id="KW-0012">Acyltransferase</keyword>
<evidence type="ECO:0000256" key="2">
    <source>
        <dbReference type="ARBA" id="ARBA00022679"/>
    </source>
</evidence>
<organism evidence="7 8">
    <name type="scientific">Roseibium aggregatum</name>
    <dbReference type="NCBI Taxonomy" id="187304"/>
    <lineage>
        <taxon>Bacteria</taxon>
        <taxon>Pseudomonadati</taxon>
        <taxon>Pseudomonadota</taxon>
        <taxon>Alphaproteobacteria</taxon>
        <taxon>Hyphomicrobiales</taxon>
        <taxon>Stappiaceae</taxon>
        <taxon>Roseibium</taxon>
    </lineage>
</organism>
<accession>A0A939J4S1</accession>
<feature type="binding site" evidence="4">
    <location>
        <position position="149"/>
    </location>
    <ligand>
        <name>(3S)-3-hydroxy-3-methylglutaryl-CoA</name>
        <dbReference type="ChEBI" id="CHEBI:43074"/>
    </ligand>
</feature>
<evidence type="ECO:0000313" key="7">
    <source>
        <dbReference type="EMBL" id="MBN9670994.1"/>
    </source>
</evidence>
<dbReference type="PANTHER" id="PTHR43323:SF2">
    <property type="entry name" value="HYDROXYMETHYLGLUTARYL-COA SYNTHASE"/>
    <property type="match status" value="1"/>
</dbReference>
<dbReference type="EC" id="2.3.3.10" evidence="7"/>
<dbReference type="GO" id="GO:0006084">
    <property type="term" value="P:acetyl-CoA metabolic process"/>
    <property type="evidence" value="ECO:0007669"/>
    <property type="project" value="InterPro"/>
</dbReference>
<dbReference type="AlphaFoldDB" id="A0A939J4S1"/>
<sequence length="388" mass="42694">MKVPDMMTTGLEAISFYIPRVYVGLDALAERQGIDPEKFSKGIGQEKIALPGHDEDIVTMAAEAAQLIIDKYGADGIDTVLFATESGIDQSKAAAVYLHRLLKLSPNCRCVELKQACYSATAALQMACSYVARKPDRKVLVIASDVARYDRDSSGEATQGAGAVAMLVSATPKVAEIGAISGLFTEDIMDFWRPNNRRTPLFDGKASTLRYLNALVEAWRDYQSNGGLSFEDFSHFCYHIPFSRMGEKANSHLAKTNGVPVDAQKVLPGLIYNRQVGNCYTGALYLSLASLLDNAEDDLGGSNVGLFSYGSGATGEFFDARILPGYRDHLFTQQQRRMLEERESVSYDNYAALWEEIDLSKGAPEQARGRFRLAGVEDEKRIYVDRNA</sequence>
<evidence type="ECO:0000256" key="1">
    <source>
        <dbReference type="ARBA" id="ARBA00007061"/>
    </source>
</evidence>
<feature type="domain" description="Hydroxymethylglutaryl-coenzyme A synthase N-terminal" evidence="5">
    <location>
        <begin position="9"/>
        <end position="169"/>
    </location>
</feature>
<evidence type="ECO:0000313" key="8">
    <source>
        <dbReference type="Proteomes" id="UP000664096"/>
    </source>
</evidence>